<dbReference type="SUPFAM" id="SSF53041">
    <property type="entry name" value="Resolvase-like"/>
    <property type="match status" value="1"/>
</dbReference>
<dbReference type="Pfam" id="PF07508">
    <property type="entry name" value="Recombinase"/>
    <property type="match status" value="1"/>
</dbReference>
<evidence type="ECO:0000259" key="2">
    <source>
        <dbReference type="PROSITE" id="PS51737"/>
    </source>
</evidence>
<dbReference type="Pfam" id="PF00239">
    <property type="entry name" value="Resolvase"/>
    <property type="match status" value="1"/>
</dbReference>
<protein>
    <submittedName>
        <fullName evidence="3">Recombinase family protein</fullName>
    </submittedName>
</protein>
<dbReference type="PROSITE" id="PS51736">
    <property type="entry name" value="RECOMBINASES_3"/>
    <property type="match status" value="1"/>
</dbReference>
<sequence>MAYCMYLRKSRADREAEARGEGETLARHENALWELAKRLHITVARVDREIVSGETLASRPVMQKLLREVEAGLWEGVLVMEIERLARGDTIDQGLVARAFKTSGTAILTPLKTYDPANEFDEEYFEFGLFMSRREYKTINRRLQRGRLSSVSEGKYVGSVAPYGYRRVKLAGEKGYTLEPVEREAEAVRALFSLYASGETLAAVAERLSLLAYPAPSGGPWSASSVQGIVRNPVYAGFIRWQARPRQQGARPRRTPLLFPGRHPPLVDGGLWALAEARIRHRSSRSESPLSGLVLCAVCGRPMTRKSQRTGRDSLLCRTPGCPTVSCAHDLVERRILDAAALCYFDLHLSLSGHDPYAGRRRTLAGQIARLPELMEAGVYDLAAYGERRRTLEEAFAALPPPPSPEVYDFARLRALYEKLPPHLRRALLLALFSRIEYAREEGGRWKDGTRFTLRLTPRLSLH</sequence>
<dbReference type="Proteomes" id="UP000623172">
    <property type="component" value="Unassembled WGS sequence"/>
</dbReference>
<evidence type="ECO:0000259" key="1">
    <source>
        <dbReference type="PROSITE" id="PS51736"/>
    </source>
</evidence>
<comment type="caution">
    <text evidence="3">The sequence shown here is derived from an EMBL/GenBank/DDBJ whole genome shotgun (WGS) entry which is preliminary data.</text>
</comment>
<dbReference type="GO" id="GO:0003677">
    <property type="term" value="F:DNA binding"/>
    <property type="evidence" value="ECO:0007669"/>
    <property type="project" value="InterPro"/>
</dbReference>
<name>A0A926HKB3_9FIRM</name>
<organism evidence="3 4">
    <name type="scientific">Gehongia tenuis</name>
    <dbReference type="NCBI Taxonomy" id="2763655"/>
    <lineage>
        <taxon>Bacteria</taxon>
        <taxon>Bacillati</taxon>
        <taxon>Bacillota</taxon>
        <taxon>Clostridia</taxon>
        <taxon>Christensenellales</taxon>
        <taxon>Christensenellaceae</taxon>
        <taxon>Gehongia</taxon>
    </lineage>
</organism>
<reference evidence="3" key="1">
    <citation type="submission" date="2020-08" db="EMBL/GenBank/DDBJ databases">
        <title>Genome public.</title>
        <authorList>
            <person name="Liu C."/>
            <person name="Sun Q."/>
        </authorList>
    </citation>
    <scope>NUCLEOTIDE SEQUENCE</scope>
    <source>
        <strain evidence="3">NSJ-53</strain>
    </source>
</reference>
<dbReference type="RefSeq" id="WP_249314781.1">
    <property type="nucleotide sequence ID" value="NZ_JACRSR010000001.1"/>
</dbReference>
<feature type="domain" description="Resolvase/invertase-type recombinase catalytic" evidence="1">
    <location>
        <begin position="2"/>
        <end position="154"/>
    </location>
</feature>
<evidence type="ECO:0000313" key="4">
    <source>
        <dbReference type="Proteomes" id="UP000623172"/>
    </source>
</evidence>
<proteinExistence type="predicted"/>
<dbReference type="PANTHER" id="PTHR30461:SF23">
    <property type="entry name" value="DNA RECOMBINASE-RELATED"/>
    <property type="match status" value="1"/>
</dbReference>
<dbReference type="InterPro" id="IPR006119">
    <property type="entry name" value="Resolv_N"/>
</dbReference>
<dbReference type="GO" id="GO:0000150">
    <property type="term" value="F:DNA strand exchange activity"/>
    <property type="evidence" value="ECO:0007669"/>
    <property type="project" value="InterPro"/>
</dbReference>
<feature type="domain" description="Recombinase" evidence="2">
    <location>
        <begin position="162"/>
        <end position="285"/>
    </location>
</feature>
<dbReference type="AlphaFoldDB" id="A0A926HKB3"/>
<dbReference type="Gene3D" id="3.90.1750.20">
    <property type="entry name" value="Putative Large Serine Recombinase, Chain B, Domain 2"/>
    <property type="match status" value="1"/>
</dbReference>
<keyword evidence="4" id="KW-1185">Reference proteome</keyword>
<dbReference type="CDD" id="cd00338">
    <property type="entry name" value="Ser_Recombinase"/>
    <property type="match status" value="1"/>
</dbReference>
<dbReference type="EMBL" id="JACRSR010000001">
    <property type="protein sequence ID" value="MBC8530792.1"/>
    <property type="molecule type" value="Genomic_DNA"/>
</dbReference>
<dbReference type="Gene3D" id="3.40.50.1390">
    <property type="entry name" value="Resolvase, N-terminal catalytic domain"/>
    <property type="match status" value="1"/>
</dbReference>
<dbReference type="InterPro" id="IPR025827">
    <property type="entry name" value="Zn_ribbon_recom_dom"/>
</dbReference>
<dbReference type="PROSITE" id="PS51737">
    <property type="entry name" value="RECOMBINASE_DNA_BIND"/>
    <property type="match status" value="1"/>
</dbReference>
<dbReference type="Pfam" id="PF13408">
    <property type="entry name" value="Zn_ribbon_recom"/>
    <property type="match status" value="1"/>
</dbReference>
<dbReference type="InterPro" id="IPR038109">
    <property type="entry name" value="DNA_bind_recomb_sf"/>
</dbReference>
<dbReference type="SMART" id="SM00857">
    <property type="entry name" value="Resolvase"/>
    <property type="match status" value="1"/>
</dbReference>
<dbReference type="InterPro" id="IPR050639">
    <property type="entry name" value="SSR_resolvase"/>
</dbReference>
<dbReference type="InterPro" id="IPR011109">
    <property type="entry name" value="DNA_bind_recombinase_dom"/>
</dbReference>
<accession>A0A926HKB3</accession>
<gene>
    <name evidence="3" type="ORF">H8696_02925</name>
</gene>
<dbReference type="PANTHER" id="PTHR30461">
    <property type="entry name" value="DNA-INVERTASE FROM LAMBDOID PROPHAGE"/>
    <property type="match status" value="1"/>
</dbReference>
<dbReference type="InterPro" id="IPR036162">
    <property type="entry name" value="Resolvase-like_N_sf"/>
</dbReference>
<evidence type="ECO:0000313" key="3">
    <source>
        <dbReference type="EMBL" id="MBC8530792.1"/>
    </source>
</evidence>